<dbReference type="InterPro" id="IPR047786">
    <property type="entry name" value="Mfa1_fim"/>
</dbReference>
<accession>A0ABR8Y991</accession>
<evidence type="ECO:0000313" key="5">
    <source>
        <dbReference type="Proteomes" id="UP000620874"/>
    </source>
</evidence>
<feature type="compositionally biased region" description="Polar residues" evidence="1">
    <location>
        <begin position="49"/>
        <end position="68"/>
    </location>
</feature>
<name>A0ABR8Y991_9BACT</name>
<reference evidence="4 5" key="1">
    <citation type="submission" date="2020-08" db="EMBL/GenBank/DDBJ databases">
        <title>A Genomic Blueprint of the Chicken Gut Microbiome.</title>
        <authorList>
            <person name="Gilroy R."/>
            <person name="Ravi A."/>
            <person name="Getino M."/>
            <person name="Pursley I."/>
            <person name="Horton D.L."/>
            <person name="Alikhan N.-F."/>
            <person name="Baker D."/>
            <person name="Gharbi K."/>
            <person name="Hall N."/>
            <person name="Watson M."/>
            <person name="Adriaenssens E.M."/>
            <person name="Foster-Nyarko E."/>
            <person name="Jarju S."/>
            <person name="Secka A."/>
            <person name="Antonio M."/>
            <person name="Oren A."/>
            <person name="Chaudhuri R."/>
            <person name="La Ragione R.M."/>
            <person name="Hildebrand F."/>
            <person name="Pallen M.J."/>
        </authorList>
    </citation>
    <scope>NUCLEOTIDE SEQUENCE [LARGE SCALE GENOMIC DNA]</scope>
    <source>
        <strain evidence="4 5">Sa1CVN1</strain>
    </source>
</reference>
<comment type="caution">
    <text evidence="4">The sequence shown here is derived from an EMBL/GenBank/DDBJ whole genome shotgun (WGS) entry which is preliminary data.</text>
</comment>
<feature type="domain" description="Minor fimbrium subunit Mfa1 C-terminal" evidence="3">
    <location>
        <begin position="580"/>
        <end position="648"/>
    </location>
</feature>
<dbReference type="Pfam" id="PF15495">
    <property type="entry name" value="Fimbrillin_C"/>
    <property type="match status" value="1"/>
</dbReference>
<dbReference type="Proteomes" id="UP000620874">
    <property type="component" value="Unassembled WGS sequence"/>
</dbReference>
<feature type="region of interest" description="Disordered" evidence="1">
    <location>
        <begin position="49"/>
        <end position="75"/>
    </location>
</feature>
<protein>
    <submittedName>
        <fullName evidence="4">Mfa1 fimbrilin C-terminal domain-containing protein</fullName>
    </submittedName>
</protein>
<dbReference type="Gene3D" id="2.60.40.3690">
    <property type="match status" value="1"/>
</dbReference>
<dbReference type="InterPro" id="IPR029140">
    <property type="entry name" value="Mfa1_C"/>
</dbReference>
<keyword evidence="5" id="KW-1185">Reference proteome</keyword>
<dbReference type="RefSeq" id="WP_191764207.1">
    <property type="nucleotide sequence ID" value="NZ_JACSPP010000029.1"/>
</dbReference>
<feature type="signal peptide" evidence="2">
    <location>
        <begin position="1"/>
        <end position="20"/>
    </location>
</feature>
<evidence type="ECO:0000259" key="3">
    <source>
        <dbReference type="Pfam" id="PF15495"/>
    </source>
</evidence>
<keyword evidence="2" id="KW-0732">Signal</keyword>
<evidence type="ECO:0000256" key="1">
    <source>
        <dbReference type="SAM" id="MobiDB-lite"/>
    </source>
</evidence>
<dbReference type="EMBL" id="JACSPP010000029">
    <property type="protein sequence ID" value="MBD8040786.1"/>
    <property type="molecule type" value="Genomic_DNA"/>
</dbReference>
<dbReference type="Gene3D" id="1.10.20.150">
    <property type="match status" value="1"/>
</dbReference>
<dbReference type="Gene3D" id="2.60.40.2580">
    <property type="match status" value="1"/>
</dbReference>
<dbReference type="PROSITE" id="PS51257">
    <property type="entry name" value="PROKAR_LIPOPROTEIN"/>
    <property type="match status" value="1"/>
</dbReference>
<evidence type="ECO:0000313" key="4">
    <source>
        <dbReference type="EMBL" id="MBD8040786.1"/>
    </source>
</evidence>
<dbReference type="NCBIfam" id="NF038041">
    <property type="entry name" value="fim_Mfa1_fam"/>
    <property type="match status" value="1"/>
</dbReference>
<organism evidence="4 5">
    <name type="scientific">Phocaeicola intestinalis</name>
    <dbReference type="NCBI Taxonomy" id="2762212"/>
    <lineage>
        <taxon>Bacteria</taxon>
        <taxon>Pseudomonadati</taxon>
        <taxon>Bacteroidota</taxon>
        <taxon>Bacteroidia</taxon>
        <taxon>Bacteroidales</taxon>
        <taxon>Bacteroidaceae</taxon>
        <taxon>Phocaeicola</taxon>
    </lineage>
</organism>
<evidence type="ECO:0000256" key="2">
    <source>
        <dbReference type="SAM" id="SignalP"/>
    </source>
</evidence>
<gene>
    <name evidence="4" type="ORF">H9625_10150</name>
</gene>
<proteinExistence type="predicted"/>
<feature type="chain" id="PRO_5047013494" evidence="2">
    <location>
        <begin position="21"/>
        <end position="651"/>
    </location>
</feature>
<sequence length="651" mass="69987">MKKVKYLAMLLAAGMFAACSDNLEDTGAGNAGGDTPSTTEGYVKVAINMPTTSGNSSRSTDNGESGANVSLEDGDPKEYNIENAILVFFKDDKSGDSQTNPPTDPDGNAQFVKAYPLTKADLTVSGSTETPQVTEQVSVITEAPKVESTEQLYVLVILNYDSDLISPTNGGLSVNNTPLTAGTATVQGSKLSALQAKLNGADVDLSAFIGTSKNQFTMTNAPLSSAAGNSGSIASAKAYTLVPVTVYDTEADALSHPGSSIYVERVVAKVSLSSTSFDANKQIKVTKLNASGTSEPTGDLVEFTGWCLNVTNNSTKLVRDVSGFNTTDWLETTNATGNRAERFAGTRSINASFGITGENGYYRIYWAKDGNYVGSGESDATDFTTYYIKNGTFIPSEPTWETELPTTKTDNACYCLENTMNYDQQLEDRTTTVLLRTNYWTKFNGDKAATQRSFFICGISDTKYPEKQVGESTGTHTDCFIEHLITEANKILADENDFATYSDSYSDLVVKQGANSGTYTNVEDILTFSATGTKKTAQVAAVSAVVGGRISYYKDGLNFYRTTLIRHFQDGEGVIVPESGIAAATDYKLQHLGRYGVVRNNWYEININSISGPGDPEVDQPKPDPDDSAEGFVNVTINVLSWAKRSQNVDL</sequence>